<proteinExistence type="predicted"/>
<dbReference type="Proteomes" id="UP000299084">
    <property type="component" value="Unassembled WGS sequence"/>
</dbReference>
<gene>
    <name evidence="1" type="ORF">Cadr_000007650</name>
</gene>
<dbReference type="EMBL" id="JWIN03000005">
    <property type="protein sequence ID" value="KAB1278693.1"/>
    <property type="molecule type" value="Genomic_DNA"/>
</dbReference>
<evidence type="ECO:0000313" key="1">
    <source>
        <dbReference type="EMBL" id="KAB1278693.1"/>
    </source>
</evidence>
<name>A0A5N4E5E8_CAMDR</name>
<dbReference type="AlphaFoldDB" id="A0A5N4E5E8"/>
<protein>
    <submittedName>
        <fullName evidence="1">Uncharacterized protein</fullName>
    </submittedName>
</protein>
<organism evidence="1 2">
    <name type="scientific">Camelus dromedarius</name>
    <name type="common">Dromedary</name>
    <name type="synonym">Arabian camel</name>
    <dbReference type="NCBI Taxonomy" id="9838"/>
    <lineage>
        <taxon>Eukaryota</taxon>
        <taxon>Metazoa</taxon>
        <taxon>Chordata</taxon>
        <taxon>Craniata</taxon>
        <taxon>Vertebrata</taxon>
        <taxon>Euteleostomi</taxon>
        <taxon>Mammalia</taxon>
        <taxon>Eutheria</taxon>
        <taxon>Laurasiatheria</taxon>
        <taxon>Artiodactyla</taxon>
        <taxon>Tylopoda</taxon>
        <taxon>Camelidae</taxon>
        <taxon>Camelus</taxon>
    </lineage>
</organism>
<reference evidence="1 2" key="1">
    <citation type="journal article" date="2019" name="Mol. Ecol. Resour.">
        <title>Improving Illumina assemblies with Hi-C and long reads: an example with the North African dromedary.</title>
        <authorList>
            <person name="Elbers J.P."/>
            <person name="Rogers M.F."/>
            <person name="Perelman P.L."/>
            <person name="Proskuryakova A.A."/>
            <person name="Serdyukova N.A."/>
            <person name="Johnson W.E."/>
            <person name="Horin P."/>
            <person name="Corander J."/>
            <person name="Murphy D."/>
            <person name="Burger P.A."/>
        </authorList>
    </citation>
    <scope>NUCLEOTIDE SEQUENCE [LARGE SCALE GENOMIC DNA]</scope>
    <source>
        <strain evidence="1">Drom800</strain>
        <tissue evidence="1">Blood</tissue>
    </source>
</reference>
<keyword evidence="2" id="KW-1185">Reference proteome</keyword>
<comment type="caution">
    <text evidence="1">The sequence shown here is derived from an EMBL/GenBank/DDBJ whole genome shotgun (WGS) entry which is preliminary data.</text>
</comment>
<accession>A0A5N4E5E8</accession>
<sequence>MCTQRKGPVRTQRESTVHKPARVLGPWASSLQDPAQSAALRYGSPGRLAQTQTQKLNYWVIATHSSTAAPSKVLATLLTEPGQTSWTRGLCRFPGGGASACPLLGAAWAVSRERPSWLKSADGWG</sequence>
<evidence type="ECO:0000313" key="2">
    <source>
        <dbReference type="Proteomes" id="UP000299084"/>
    </source>
</evidence>